<reference evidence="6" key="1">
    <citation type="submission" date="2021-01" db="EMBL/GenBank/DDBJ databases">
        <authorList>
            <person name="Eckstrom K.M.E."/>
        </authorList>
    </citation>
    <scope>NUCLEOTIDE SEQUENCE</scope>
    <source>
        <strain evidence="6">UVCC 0001</strain>
    </source>
</reference>
<organism evidence="6 7">
    <name type="scientific">Prototheca wickerhamii</name>
    <dbReference type="NCBI Taxonomy" id="3111"/>
    <lineage>
        <taxon>Eukaryota</taxon>
        <taxon>Viridiplantae</taxon>
        <taxon>Chlorophyta</taxon>
        <taxon>core chlorophytes</taxon>
        <taxon>Trebouxiophyceae</taxon>
        <taxon>Chlorellales</taxon>
        <taxon>Chlorellaceae</taxon>
        <taxon>Prototheca</taxon>
    </lineage>
</organism>
<evidence type="ECO:0000256" key="5">
    <source>
        <dbReference type="ARBA" id="ARBA00022898"/>
    </source>
</evidence>
<dbReference type="AlphaFoldDB" id="A0AAD9MIW7"/>
<evidence type="ECO:0000256" key="4">
    <source>
        <dbReference type="ARBA" id="ARBA00022679"/>
    </source>
</evidence>
<protein>
    <recommendedName>
        <fullName evidence="8">Acetylornithine transaminase</fullName>
    </recommendedName>
</protein>
<comment type="similarity">
    <text evidence="2">Belongs to the class-III pyridoxal-phosphate-dependent aminotransferase family.</text>
</comment>
<accession>A0AAD9MIW7</accession>
<dbReference type="GO" id="GO:0030170">
    <property type="term" value="F:pyridoxal phosphate binding"/>
    <property type="evidence" value="ECO:0007669"/>
    <property type="project" value="InterPro"/>
</dbReference>
<name>A0AAD9MIW7_PROWI</name>
<dbReference type="Gene3D" id="3.90.1150.10">
    <property type="entry name" value="Aspartate Aminotransferase, domain 1"/>
    <property type="match status" value="1"/>
</dbReference>
<dbReference type="Gene3D" id="3.40.640.10">
    <property type="entry name" value="Type I PLP-dependent aspartate aminotransferase-like (Major domain)"/>
    <property type="match status" value="1"/>
</dbReference>
<evidence type="ECO:0000256" key="3">
    <source>
        <dbReference type="ARBA" id="ARBA00022576"/>
    </source>
</evidence>
<evidence type="ECO:0000313" key="6">
    <source>
        <dbReference type="EMBL" id="KAK2080759.1"/>
    </source>
</evidence>
<comment type="caution">
    <text evidence="6">The sequence shown here is derived from an EMBL/GenBank/DDBJ whole genome shotgun (WGS) entry which is preliminary data.</text>
</comment>
<dbReference type="EMBL" id="JASFZW010000001">
    <property type="protein sequence ID" value="KAK2080759.1"/>
    <property type="molecule type" value="Genomic_DNA"/>
</dbReference>
<dbReference type="Pfam" id="PF00202">
    <property type="entry name" value="Aminotran_3"/>
    <property type="match status" value="1"/>
</dbReference>
<keyword evidence="7" id="KW-1185">Reference proteome</keyword>
<dbReference type="InterPro" id="IPR005814">
    <property type="entry name" value="Aminotrans_3"/>
</dbReference>
<dbReference type="PANTHER" id="PTHR11986:SF79">
    <property type="entry name" value="ACETYLORNITHINE AMINOTRANSFERASE, MITOCHONDRIAL"/>
    <property type="match status" value="1"/>
</dbReference>
<dbReference type="Proteomes" id="UP001255856">
    <property type="component" value="Unassembled WGS sequence"/>
</dbReference>
<dbReference type="GO" id="GO:0042802">
    <property type="term" value="F:identical protein binding"/>
    <property type="evidence" value="ECO:0007669"/>
    <property type="project" value="TreeGrafter"/>
</dbReference>
<dbReference type="InterPro" id="IPR015424">
    <property type="entry name" value="PyrdxlP-dep_Trfase"/>
</dbReference>
<evidence type="ECO:0008006" key="8">
    <source>
        <dbReference type="Google" id="ProtNLM"/>
    </source>
</evidence>
<evidence type="ECO:0000313" key="7">
    <source>
        <dbReference type="Proteomes" id="UP001255856"/>
    </source>
</evidence>
<dbReference type="SUPFAM" id="SSF53383">
    <property type="entry name" value="PLP-dependent transferases"/>
    <property type="match status" value="1"/>
</dbReference>
<keyword evidence="5" id="KW-0663">Pyridoxal phosphate</keyword>
<keyword evidence="4" id="KW-0808">Transferase</keyword>
<evidence type="ECO:0000256" key="2">
    <source>
        <dbReference type="ARBA" id="ARBA00008954"/>
    </source>
</evidence>
<keyword evidence="3" id="KW-0032">Aminotransferase</keyword>
<sequence>MAALPIASAGVQGRACLEGRALSQNRVRISARATASPAAQKKGSQLTQEVIDDEAKYILHTYGRTPIVLTHGSGATVHDIEGREYVDFTSGIAVNALGHGDPRWVETVAEQASLLAHTSNLFHTLPQVQLAKTLVENSFADKAFFANSGHRGQRGRHQVCPQVCQASR</sequence>
<gene>
    <name evidence="6" type="ORF">QBZ16_000613</name>
</gene>
<comment type="cofactor">
    <cofactor evidence="1">
        <name>pyridoxal 5'-phosphate</name>
        <dbReference type="ChEBI" id="CHEBI:597326"/>
    </cofactor>
</comment>
<dbReference type="PANTHER" id="PTHR11986">
    <property type="entry name" value="AMINOTRANSFERASE CLASS III"/>
    <property type="match status" value="1"/>
</dbReference>
<dbReference type="InterPro" id="IPR050103">
    <property type="entry name" value="Class-III_PLP-dep_AT"/>
</dbReference>
<dbReference type="GO" id="GO:0009570">
    <property type="term" value="C:chloroplast stroma"/>
    <property type="evidence" value="ECO:0007669"/>
    <property type="project" value="TreeGrafter"/>
</dbReference>
<evidence type="ECO:0000256" key="1">
    <source>
        <dbReference type="ARBA" id="ARBA00001933"/>
    </source>
</evidence>
<dbReference type="InterPro" id="IPR015422">
    <property type="entry name" value="PyrdxlP-dep_Trfase_small"/>
</dbReference>
<dbReference type="GO" id="GO:0008483">
    <property type="term" value="F:transaminase activity"/>
    <property type="evidence" value="ECO:0007669"/>
    <property type="project" value="UniProtKB-KW"/>
</dbReference>
<dbReference type="InterPro" id="IPR015421">
    <property type="entry name" value="PyrdxlP-dep_Trfase_major"/>
</dbReference>
<proteinExistence type="inferred from homology"/>